<name>A0AA90KBG1_9ACTN</name>
<evidence type="ECO:0000256" key="8">
    <source>
        <dbReference type="SAM" id="Phobius"/>
    </source>
</evidence>
<dbReference type="EMBL" id="JABXJJ020000043">
    <property type="protein sequence ID" value="MDI5973272.1"/>
    <property type="molecule type" value="Genomic_DNA"/>
</dbReference>
<evidence type="ECO:0000259" key="9">
    <source>
        <dbReference type="Pfam" id="PF02687"/>
    </source>
</evidence>
<dbReference type="RefSeq" id="WP_271314790.1">
    <property type="nucleotide sequence ID" value="NZ_JABXJJ020000043.1"/>
</dbReference>
<protein>
    <submittedName>
        <fullName evidence="10">FtsX-like permease family protein</fullName>
    </submittedName>
</protein>
<evidence type="ECO:0000256" key="1">
    <source>
        <dbReference type="ARBA" id="ARBA00004651"/>
    </source>
</evidence>
<dbReference type="PANTHER" id="PTHR30572">
    <property type="entry name" value="MEMBRANE COMPONENT OF TRANSPORTER-RELATED"/>
    <property type="match status" value="1"/>
</dbReference>
<sequence>MFQVVWGRTGPHRALLAAALFAAVVAACVLAALGVYAGAVDRVGIRSALAGQDASSAVLAVSATVTSGQVAAVDRRVRAVAASAYRGLPTATSSSERSGAYGLPAALVSGGGSGSGSTSAGGGNESTLFATFDRSEMLLTAGAWPGSDGVGTAAGRAIAVAVPQAAARTLGLRPGSRFSVTDRTTGGPPVAVVVTGVFRPRQPDASYWQLDGLLGHGVSSEGQFTTYGPLVTDPAVFTSGRVGAAAMSLLTTADFRTLGPAGVGPLRGSVQHAVSTLSGHPIDGSTLQARSDLPTTLTHLQQAMRTSDATVLIAMLELAVLALGALLLVSGTLSGARVAEVELLRARGASRRTLAGLALGEAGLLAGPACGVAGLLAVPLAGQLASRGPLAAGGVRIGSAALADAAPWGWAAAAAVAVTCVGVLVGPAVLPARKAGAGQAATRGRRAGGPVALLRAGADLALVALAVVGYLQLRAHTGEMSGLTAGGGGGFALDPVLVVTPALLLLAGAVLAQRLLPPAVRFAERAAARWRGAVPSLAAWQLARRPQRTGLPVLLLGLAVSMGVMAIGQDTSSRQSERDQAAFSVGADVRASDSTLPAFGQGGYYTTPTARRLGITGVDAVNRSDVQLAQGQTATVLAADTRTAAATLRIRPDLLGRHPLAELLRPLHAAQDTPADRERGGFPLPGPGGAQRLRLTVTVASFAPTGRELPSGTAQTITATLEDRYDDTVPLLLGTVPADGRPHVLDADPATAAGAPDGSPAGPLRITRIEADYTPGTRNERQRLTVSTAPASNVPASDASAPATAAAPASSVPASNASTSAASTSNTSAPAAPAAPVSSVPASNVSTSATSAAPASNLPASNVPAPATPAAPASNASTPTPSAWHAAAGIQIGGDPIATGTAGYVPPKAATPTRAGAGPSFAVAYDLGTAPAAGPGSVLPLGRLSVSAAAPAPPPVNGIATDAFLRATGTSVGKNVQVTLSEMPVTVHLTGAVSQLPTVDPTTGSNGGGLLLDLGAVNRLLDGHQGTAALAPTEWWLATTPGAQSRVATALLTSDQAGTVLTGDGQLTALRAAPFAAAPLSALPAEVAGAALLAAAGFVISAVRSGRERAEEFAVLRALGVPRSGVGRLVAAEQGVLTALALLGGLVLGTVLTRLLVPLTVFTAQATAPVPPPRVELPVLPLAALTAAVVAVPLLVVAVTAVRRRTASVLPGREGVL</sequence>
<feature type="region of interest" description="Disordered" evidence="7">
    <location>
        <begin position="671"/>
        <end position="690"/>
    </location>
</feature>
<feature type="transmembrane region" description="Helical" evidence="8">
    <location>
        <begin position="451"/>
        <end position="471"/>
    </location>
</feature>
<feature type="transmembrane region" description="Helical" evidence="8">
    <location>
        <begin position="408"/>
        <end position="430"/>
    </location>
</feature>
<feature type="transmembrane region" description="Helical" evidence="8">
    <location>
        <begin position="1083"/>
        <end position="1103"/>
    </location>
</feature>
<evidence type="ECO:0000313" key="10">
    <source>
        <dbReference type="EMBL" id="MDI5973272.1"/>
    </source>
</evidence>
<feature type="domain" description="ABC3 transporter permease C-terminal" evidence="9">
    <location>
        <begin position="1089"/>
        <end position="1207"/>
    </location>
</feature>
<feature type="transmembrane region" description="Helical" evidence="8">
    <location>
        <begin position="491"/>
        <end position="512"/>
    </location>
</feature>
<evidence type="ECO:0000256" key="6">
    <source>
        <dbReference type="ARBA" id="ARBA00038076"/>
    </source>
</evidence>
<comment type="caution">
    <text evidence="10">The sequence shown here is derived from an EMBL/GenBank/DDBJ whole genome shotgun (WGS) entry which is preliminary data.</text>
</comment>
<evidence type="ECO:0000256" key="7">
    <source>
        <dbReference type="SAM" id="MobiDB-lite"/>
    </source>
</evidence>
<evidence type="ECO:0000256" key="4">
    <source>
        <dbReference type="ARBA" id="ARBA00022989"/>
    </source>
</evidence>
<feature type="transmembrane region" description="Helical" evidence="8">
    <location>
        <begin position="1177"/>
        <end position="1202"/>
    </location>
</feature>
<feature type="compositionally biased region" description="Low complexity" evidence="7">
    <location>
        <begin position="747"/>
        <end position="763"/>
    </location>
</feature>
<dbReference type="Pfam" id="PF02687">
    <property type="entry name" value="FtsX"/>
    <property type="match status" value="1"/>
</dbReference>
<comment type="similarity">
    <text evidence="6">Belongs to the ABC-4 integral membrane protein family.</text>
</comment>
<dbReference type="InterPro" id="IPR003838">
    <property type="entry name" value="ABC3_permease_C"/>
</dbReference>
<dbReference type="PANTHER" id="PTHR30572:SF4">
    <property type="entry name" value="ABC TRANSPORTER PERMEASE YTRF"/>
    <property type="match status" value="1"/>
</dbReference>
<dbReference type="GO" id="GO:0005886">
    <property type="term" value="C:plasma membrane"/>
    <property type="evidence" value="ECO:0007669"/>
    <property type="project" value="UniProtKB-SubCell"/>
</dbReference>
<evidence type="ECO:0000256" key="5">
    <source>
        <dbReference type="ARBA" id="ARBA00023136"/>
    </source>
</evidence>
<keyword evidence="3 8" id="KW-0812">Transmembrane</keyword>
<evidence type="ECO:0000256" key="3">
    <source>
        <dbReference type="ARBA" id="ARBA00022692"/>
    </source>
</evidence>
<feature type="region of interest" description="Disordered" evidence="7">
    <location>
        <begin position="736"/>
        <end position="882"/>
    </location>
</feature>
<organism evidence="10">
    <name type="scientific">Streptantibioticus silvisoli</name>
    <dbReference type="NCBI Taxonomy" id="2705255"/>
    <lineage>
        <taxon>Bacteria</taxon>
        <taxon>Bacillati</taxon>
        <taxon>Actinomycetota</taxon>
        <taxon>Actinomycetes</taxon>
        <taxon>Kitasatosporales</taxon>
        <taxon>Streptomycetaceae</taxon>
        <taxon>Streptantibioticus</taxon>
    </lineage>
</organism>
<feature type="transmembrane region" description="Helical" evidence="8">
    <location>
        <begin position="1136"/>
        <end position="1157"/>
    </location>
</feature>
<keyword evidence="4 8" id="KW-1133">Transmembrane helix</keyword>
<proteinExistence type="inferred from homology"/>
<dbReference type="InterPro" id="IPR050250">
    <property type="entry name" value="Macrolide_Exporter_MacB"/>
</dbReference>
<dbReference type="GO" id="GO:0022857">
    <property type="term" value="F:transmembrane transporter activity"/>
    <property type="evidence" value="ECO:0007669"/>
    <property type="project" value="TreeGrafter"/>
</dbReference>
<dbReference type="AlphaFoldDB" id="A0AA90KBG1"/>
<feature type="transmembrane region" description="Helical" evidence="8">
    <location>
        <begin position="311"/>
        <end position="333"/>
    </location>
</feature>
<feature type="transmembrane region" description="Helical" evidence="8">
    <location>
        <begin position="550"/>
        <end position="568"/>
    </location>
</feature>
<feature type="compositionally biased region" description="Low complexity" evidence="7">
    <location>
        <begin position="794"/>
        <end position="882"/>
    </location>
</feature>
<reference evidence="10" key="1">
    <citation type="submission" date="2023-05" db="EMBL/GenBank/DDBJ databases">
        <title>Streptantibioticus silvisoli sp. nov., acidotolerant actinomycetes 1 from pine litter.</title>
        <authorList>
            <person name="Swiecimska M."/>
            <person name="Golinska P."/>
            <person name="Sangal V."/>
            <person name="Wachnowicz B."/>
            <person name="Goodfellow M."/>
        </authorList>
    </citation>
    <scope>NUCLEOTIDE SEQUENCE</scope>
    <source>
        <strain evidence="10">SL13</strain>
    </source>
</reference>
<accession>A0AA90KBG1</accession>
<keyword evidence="5 8" id="KW-0472">Membrane</keyword>
<gene>
    <name evidence="10" type="ORF">POF50_028665</name>
</gene>
<evidence type="ECO:0000256" key="2">
    <source>
        <dbReference type="ARBA" id="ARBA00022475"/>
    </source>
</evidence>
<keyword evidence="2" id="KW-1003">Cell membrane</keyword>
<comment type="subcellular location">
    <subcellularLocation>
        <location evidence="1">Cell membrane</location>
        <topology evidence="1">Multi-pass membrane protein</topology>
    </subcellularLocation>
</comment>